<dbReference type="OrthoDB" id="3218112at2759"/>
<evidence type="ECO:0008006" key="3">
    <source>
        <dbReference type="Google" id="ProtNLM"/>
    </source>
</evidence>
<comment type="caution">
    <text evidence="1">The sequence shown here is derived from an EMBL/GenBank/DDBJ whole genome shotgun (WGS) entry which is preliminary data.</text>
</comment>
<evidence type="ECO:0000313" key="2">
    <source>
        <dbReference type="Proteomes" id="UP000298061"/>
    </source>
</evidence>
<sequence length="299" mass="34619">MLSLPPSNEAESYDGVPLVRMPDSAEDLERLLEVLYNQPMLRLKRFDPNTPHVVKPLLTLANKYDIQHLRKNIVHTLEEDWRQTLSEWDELEHYAEGKAKTCYRDLDQYREPEEFPDLHLPEAASAIRLARHCNIPSILPAAFYHLSRITIENDWDKTHVTHTNDHIPEYTELVAGARTARWDLVTREDFVCLFLGKERMKTMVDYWGKGGNSAPSHPHPGTNKPECDYKNWLKIWGVVERKCQQSSDVLKTLSDVDDILTSAEKPTMCYTCDEAVTTGLDDLRNKIWDNLRNYFALPA</sequence>
<proteinExistence type="predicted"/>
<name>A0A4Z0A0Z9_9AGAM</name>
<reference evidence="1 2" key="1">
    <citation type="submission" date="2019-02" db="EMBL/GenBank/DDBJ databases">
        <title>Genome sequencing of the rare red list fungi Hericium alpestre (H. flagellum).</title>
        <authorList>
            <person name="Buettner E."/>
            <person name="Kellner H."/>
        </authorList>
    </citation>
    <scope>NUCLEOTIDE SEQUENCE [LARGE SCALE GENOMIC DNA]</scope>
    <source>
        <strain evidence="1 2">DSM 108284</strain>
    </source>
</reference>
<dbReference type="AlphaFoldDB" id="A0A4Z0A0Z9"/>
<evidence type="ECO:0000313" key="1">
    <source>
        <dbReference type="EMBL" id="TFY80786.1"/>
    </source>
</evidence>
<protein>
    <recommendedName>
        <fullName evidence="3">BTB domain-containing protein</fullName>
    </recommendedName>
</protein>
<dbReference type="STRING" id="135208.A0A4Z0A0Z9"/>
<keyword evidence="2" id="KW-1185">Reference proteome</keyword>
<gene>
    <name evidence="1" type="ORF">EWM64_g3227</name>
</gene>
<accession>A0A4Z0A0Z9</accession>
<dbReference type="Proteomes" id="UP000298061">
    <property type="component" value="Unassembled WGS sequence"/>
</dbReference>
<dbReference type="EMBL" id="SFCI01000288">
    <property type="protein sequence ID" value="TFY80786.1"/>
    <property type="molecule type" value="Genomic_DNA"/>
</dbReference>
<organism evidence="1 2">
    <name type="scientific">Hericium alpestre</name>
    <dbReference type="NCBI Taxonomy" id="135208"/>
    <lineage>
        <taxon>Eukaryota</taxon>
        <taxon>Fungi</taxon>
        <taxon>Dikarya</taxon>
        <taxon>Basidiomycota</taxon>
        <taxon>Agaricomycotina</taxon>
        <taxon>Agaricomycetes</taxon>
        <taxon>Russulales</taxon>
        <taxon>Hericiaceae</taxon>
        <taxon>Hericium</taxon>
    </lineage>
</organism>